<sequence>MGRTYGRRTFIGCCIFSTVTILAVLYDEHLQRQRRQVNVVYRLNQINQKENMAKYETQKQRDMLSRFFSPLLKPFRSLTLGGHPDLQKSNWKKDVVYLFQFKRSPVIPNLSPFCIKIETFLRAHDIPYEPIGSWTTRSKQGRVPFIELNGEQIADSQIIIWHLIKHFNIDEGLSKEQKALSRAVERLAEGSIYYPITYFRSIEGARNSANPNVSGAPIPSFLIGYFANKISSNATARLNSEGIGKMPRDVIIEILRKDIEAVDGLLGDKKFIIGAKPTVADFTVFGHLGVGYFLPFRQPVQDILNDEFPRVRGLLERIRLHYWPDWAQGSKEE</sequence>
<dbReference type="SFLD" id="SFLDG01200">
    <property type="entry name" value="SUF1.1"/>
    <property type="match status" value="1"/>
</dbReference>
<comment type="similarity">
    <text evidence="1">Belongs to the FAX family.</text>
</comment>
<feature type="domain" description="Metaxin glutathione S-transferase" evidence="3">
    <location>
        <begin position="256"/>
        <end position="318"/>
    </location>
</feature>
<dbReference type="InterPro" id="IPR012336">
    <property type="entry name" value="Thioredoxin-like_fold"/>
</dbReference>
<evidence type="ECO:0000313" key="6">
    <source>
        <dbReference type="Proteomes" id="UP000659654"/>
    </source>
</evidence>
<dbReference type="Gene3D" id="3.40.30.10">
    <property type="entry name" value="Glutaredoxin"/>
    <property type="match status" value="1"/>
</dbReference>
<evidence type="ECO:0000259" key="3">
    <source>
        <dbReference type="Pfam" id="PF17171"/>
    </source>
</evidence>
<organism evidence="5 6">
    <name type="scientific">Bursaphelenchus xylophilus</name>
    <name type="common">Pinewood nematode worm</name>
    <name type="synonym">Aphelenchoides xylophilus</name>
    <dbReference type="NCBI Taxonomy" id="6326"/>
    <lineage>
        <taxon>Eukaryota</taxon>
        <taxon>Metazoa</taxon>
        <taxon>Ecdysozoa</taxon>
        <taxon>Nematoda</taxon>
        <taxon>Chromadorea</taxon>
        <taxon>Rhabditida</taxon>
        <taxon>Tylenchina</taxon>
        <taxon>Tylenchomorpha</taxon>
        <taxon>Aphelenchoidea</taxon>
        <taxon>Aphelenchoididae</taxon>
        <taxon>Bursaphelenchus</taxon>
    </lineage>
</organism>
<dbReference type="Pfam" id="PF17171">
    <property type="entry name" value="GST_C_6"/>
    <property type="match status" value="1"/>
</dbReference>
<dbReference type="OrthoDB" id="5809458at2759"/>
<dbReference type="EMBL" id="CAJFDI010000001">
    <property type="protein sequence ID" value="CAD5208756.1"/>
    <property type="molecule type" value="Genomic_DNA"/>
</dbReference>
<keyword evidence="6" id="KW-1185">Reference proteome</keyword>
<evidence type="ECO:0000256" key="2">
    <source>
        <dbReference type="SAM" id="Phobius"/>
    </source>
</evidence>
<dbReference type="Proteomes" id="UP000659654">
    <property type="component" value="Unassembled WGS sequence"/>
</dbReference>
<feature type="transmembrane region" description="Helical" evidence="2">
    <location>
        <begin position="6"/>
        <end position="26"/>
    </location>
</feature>
<dbReference type="PANTHER" id="PTHR12289:SF32">
    <property type="entry name" value="GST_C_6 DOMAIN-CONTAINING PROTEIN"/>
    <property type="match status" value="1"/>
</dbReference>
<dbReference type="InterPro" id="IPR033468">
    <property type="entry name" value="Metaxin_GST"/>
</dbReference>
<accession>A0A7I8XBU7</accession>
<dbReference type="Gene3D" id="1.20.1050.10">
    <property type="match status" value="1"/>
</dbReference>
<keyword evidence="2" id="KW-0472">Membrane</keyword>
<protein>
    <submittedName>
        <fullName evidence="5">(pine wood nematode) hypothetical protein</fullName>
    </submittedName>
</protein>
<reference evidence="5" key="1">
    <citation type="submission" date="2020-09" db="EMBL/GenBank/DDBJ databases">
        <authorList>
            <person name="Kikuchi T."/>
        </authorList>
    </citation>
    <scope>NUCLEOTIDE SEQUENCE</scope>
    <source>
        <strain evidence="5">Ka4C1</strain>
    </source>
</reference>
<dbReference type="AlphaFoldDB" id="A0A7I8XBU7"/>
<dbReference type="SFLD" id="SFLDG01180">
    <property type="entry name" value="SUF1"/>
    <property type="match status" value="1"/>
</dbReference>
<evidence type="ECO:0000256" key="1">
    <source>
        <dbReference type="ARBA" id="ARBA00006475"/>
    </source>
</evidence>
<dbReference type="Proteomes" id="UP000582659">
    <property type="component" value="Unassembled WGS sequence"/>
</dbReference>
<dbReference type="EMBL" id="CAJFCV020000001">
    <property type="protein sequence ID" value="CAG9082772.1"/>
    <property type="molecule type" value="Genomic_DNA"/>
</dbReference>
<dbReference type="PANTHER" id="PTHR12289">
    <property type="entry name" value="METAXIN RELATED"/>
    <property type="match status" value="1"/>
</dbReference>
<dbReference type="CDD" id="cd03080">
    <property type="entry name" value="GST_N_Metaxin_like"/>
    <property type="match status" value="1"/>
</dbReference>
<evidence type="ECO:0000313" key="5">
    <source>
        <dbReference type="EMBL" id="CAD5208756.1"/>
    </source>
</evidence>
<keyword evidence="2" id="KW-1133">Transmembrane helix</keyword>
<dbReference type="InterPro" id="IPR036282">
    <property type="entry name" value="Glutathione-S-Trfase_C_sf"/>
</dbReference>
<comment type="caution">
    <text evidence="5">The sequence shown here is derived from an EMBL/GenBank/DDBJ whole genome shotgun (WGS) entry which is preliminary data.</text>
</comment>
<dbReference type="SMR" id="A0A7I8XBU7"/>
<gene>
    <name evidence="5" type="ORF">BXYJ_LOCUS992</name>
</gene>
<name>A0A7I8XBU7_BURXY</name>
<dbReference type="Pfam" id="PF17172">
    <property type="entry name" value="GST_N_4"/>
    <property type="match status" value="1"/>
</dbReference>
<dbReference type="InterPro" id="IPR050931">
    <property type="entry name" value="Mito_Protein_Transport_Metaxin"/>
</dbReference>
<evidence type="ECO:0000259" key="4">
    <source>
        <dbReference type="Pfam" id="PF17172"/>
    </source>
</evidence>
<proteinExistence type="inferred from homology"/>
<dbReference type="SUPFAM" id="SSF47616">
    <property type="entry name" value="GST C-terminal domain-like"/>
    <property type="match status" value="1"/>
</dbReference>
<dbReference type="SFLD" id="SFLDS00019">
    <property type="entry name" value="Glutathione_Transferase_(cytos"/>
    <property type="match status" value="1"/>
</dbReference>
<feature type="domain" description="Thioredoxin-like fold" evidence="4">
    <location>
        <begin position="112"/>
        <end position="201"/>
    </location>
</feature>
<dbReference type="InterPro" id="IPR036249">
    <property type="entry name" value="Thioredoxin-like_sf"/>
</dbReference>
<dbReference type="CDD" id="cd03193">
    <property type="entry name" value="GST_C_Metaxin"/>
    <property type="match status" value="1"/>
</dbReference>
<dbReference type="InterPro" id="IPR026928">
    <property type="entry name" value="FAX/IsoI-like"/>
</dbReference>
<dbReference type="InterPro" id="IPR040079">
    <property type="entry name" value="Glutathione_S-Trfase"/>
</dbReference>
<dbReference type="GO" id="GO:0005737">
    <property type="term" value="C:cytoplasm"/>
    <property type="evidence" value="ECO:0007669"/>
    <property type="project" value="TreeGrafter"/>
</dbReference>
<keyword evidence="2" id="KW-0812">Transmembrane</keyword>
<dbReference type="SUPFAM" id="SSF52833">
    <property type="entry name" value="Thioredoxin-like"/>
    <property type="match status" value="1"/>
</dbReference>